<reference evidence="2" key="2">
    <citation type="submission" date="2023-05" db="EMBL/GenBank/DDBJ databases">
        <authorList>
            <consortium name="Lawrence Berkeley National Laboratory"/>
            <person name="Steindorff A."/>
            <person name="Hensen N."/>
            <person name="Bonometti L."/>
            <person name="Westerberg I."/>
            <person name="Brannstrom I.O."/>
            <person name="Guillou S."/>
            <person name="Cros-Aarteil S."/>
            <person name="Calhoun S."/>
            <person name="Haridas S."/>
            <person name="Kuo A."/>
            <person name="Mondo S."/>
            <person name="Pangilinan J."/>
            <person name="Riley R."/>
            <person name="Labutti K."/>
            <person name="Andreopoulos B."/>
            <person name="Lipzen A."/>
            <person name="Chen C."/>
            <person name="Yanf M."/>
            <person name="Daum C."/>
            <person name="Ng V."/>
            <person name="Clum A."/>
            <person name="Ohm R."/>
            <person name="Martin F."/>
            <person name="Silar P."/>
            <person name="Natvig D."/>
            <person name="Lalanne C."/>
            <person name="Gautier V."/>
            <person name="Ament-Velasquez S.L."/>
            <person name="Kruys A."/>
            <person name="Hutchinson M.I."/>
            <person name="Powell A.J."/>
            <person name="Barry K."/>
            <person name="Miller A.N."/>
            <person name="Grigoriev I.V."/>
            <person name="Debuchy R."/>
            <person name="Gladieux P."/>
            <person name="Thoren M.H."/>
            <person name="Johannesson H."/>
        </authorList>
    </citation>
    <scope>NUCLEOTIDE SEQUENCE</scope>
    <source>
        <strain evidence="2">PSN293</strain>
    </source>
</reference>
<gene>
    <name evidence="2" type="ORF">QBC37DRAFT_405828</name>
</gene>
<evidence type="ECO:0000313" key="3">
    <source>
        <dbReference type="Proteomes" id="UP001301769"/>
    </source>
</evidence>
<proteinExistence type="predicted"/>
<evidence type="ECO:0000313" key="2">
    <source>
        <dbReference type="EMBL" id="KAK4207822.1"/>
    </source>
</evidence>
<sequence>MHFSPILLSLVATASAIDIYAYRSNEQCKGTDYLMCTNRNPGDCCAGANGNAYRAIGVRAIPSSWNIIGRGHRDAYCGPVRYAAASNGATDVCAGGNYYSGGSYIFAGKKHKRSGNSADVSTRSSGEACKADLVVLGDDTKYDLTKLDDAQYAELLAVFHAGGNSTAVPAKFEAFKIE</sequence>
<reference evidence="2" key="1">
    <citation type="journal article" date="2023" name="Mol. Phylogenet. Evol.">
        <title>Genome-scale phylogeny and comparative genomics of the fungal order Sordariales.</title>
        <authorList>
            <person name="Hensen N."/>
            <person name="Bonometti L."/>
            <person name="Westerberg I."/>
            <person name="Brannstrom I.O."/>
            <person name="Guillou S."/>
            <person name="Cros-Aarteil S."/>
            <person name="Calhoun S."/>
            <person name="Haridas S."/>
            <person name="Kuo A."/>
            <person name="Mondo S."/>
            <person name="Pangilinan J."/>
            <person name="Riley R."/>
            <person name="LaButti K."/>
            <person name="Andreopoulos B."/>
            <person name="Lipzen A."/>
            <person name="Chen C."/>
            <person name="Yan M."/>
            <person name="Daum C."/>
            <person name="Ng V."/>
            <person name="Clum A."/>
            <person name="Steindorff A."/>
            <person name="Ohm R.A."/>
            <person name="Martin F."/>
            <person name="Silar P."/>
            <person name="Natvig D.O."/>
            <person name="Lalanne C."/>
            <person name="Gautier V."/>
            <person name="Ament-Velasquez S.L."/>
            <person name="Kruys A."/>
            <person name="Hutchinson M.I."/>
            <person name="Powell A.J."/>
            <person name="Barry K."/>
            <person name="Miller A.N."/>
            <person name="Grigoriev I.V."/>
            <person name="Debuchy R."/>
            <person name="Gladieux P."/>
            <person name="Hiltunen Thoren M."/>
            <person name="Johannesson H."/>
        </authorList>
    </citation>
    <scope>NUCLEOTIDE SEQUENCE</scope>
    <source>
        <strain evidence="2">PSN293</strain>
    </source>
</reference>
<comment type="caution">
    <text evidence="2">The sequence shown here is derived from an EMBL/GenBank/DDBJ whole genome shotgun (WGS) entry which is preliminary data.</text>
</comment>
<dbReference type="EMBL" id="MU858271">
    <property type="protein sequence ID" value="KAK4207822.1"/>
    <property type="molecule type" value="Genomic_DNA"/>
</dbReference>
<dbReference type="Proteomes" id="UP001301769">
    <property type="component" value="Unassembled WGS sequence"/>
</dbReference>
<name>A0AAN6Y1W4_9PEZI</name>
<keyword evidence="1" id="KW-0732">Signal</keyword>
<organism evidence="2 3">
    <name type="scientific">Rhypophila decipiens</name>
    <dbReference type="NCBI Taxonomy" id="261697"/>
    <lineage>
        <taxon>Eukaryota</taxon>
        <taxon>Fungi</taxon>
        <taxon>Dikarya</taxon>
        <taxon>Ascomycota</taxon>
        <taxon>Pezizomycotina</taxon>
        <taxon>Sordariomycetes</taxon>
        <taxon>Sordariomycetidae</taxon>
        <taxon>Sordariales</taxon>
        <taxon>Naviculisporaceae</taxon>
        <taxon>Rhypophila</taxon>
    </lineage>
</organism>
<protein>
    <submittedName>
        <fullName evidence="2">Uncharacterized protein</fullName>
    </submittedName>
</protein>
<accession>A0AAN6Y1W4</accession>
<feature type="chain" id="PRO_5042894658" evidence="1">
    <location>
        <begin position="17"/>
        <end position="178"/>
    </location>
</feature>
<keyword evidence="3" id="KW-1185">Reference proteome</keyword>
<dbReference type="AlphaFoldDB" id="A0AAN6Y1W4"/>
<feature type="signal peptide" evidence="1">
    <location>
        <begin position="1"/>
        <end position="16"/>
    </location>
</feature>
<evidence type="ECO:0000256" key="1">
    <source>
        <dbReference type="SAM" id="SignalP"/>
    </source>
</evidence>